<evidence type="ECO:0000313" key="1">
    <source>
        <dbReference type="EMBL" id="KAI8027228.1"/>
    </source>
</evidence>
<proteinExistence type="predicted"/>
<keyword evidence="2" id="KW-1185">Reference proteome</keyword>
<sequence>MLGDEKSVDLFKLYLVVRERGGYESVSTNGLWDWVAEESGLGSGVGSAVKLIYIKYLDSLDRCLQRIVRDSGADLSACLMELEQEFREVSSEILDPKKKDGEYPYLDLEKSHLNSTNVGKLRNDDEVPSSIASNEARKNVEDLQNASEGKDSMISDSTVVTEEVSNRKRRRECCRGMLDWVVEVAKDPCDPEVGSLPEKFQWKSYGSEQLWKQVLLAREAMFLKRSFDISADQSISNWVGKHKIHPSMYDDHTGSERLRCSQRILSAKESRAFSSKTRACSESSSCGTQSDLEDHFDKESGSLSTESVFVYINDNQNRKRVPVGPFFQADVPIWTGEISESDSSWCGSRVWPLESGDSRTYLIERERIGKGRQDSCGCQHPGSVDCVRFHIAEKRMRVKLELGLAFNRWKFDKMGEEVALSWMREEEKRFEDIIKSNPPSLDKCFWDEIVKSFLKKRRDELVSYYFNVFLLRRRGYQNRSTPRNIDSDDEDSEFGSLTNGFKREAAKSPGSIFRSPKKPHLNFR</sequence>
<protein>
    <submittedName>
        <fullName evidence="1">AT-rich interactive domain-containing protein 1</fullName>
    </submittedName>
</protein>
<dbReference type="Proteomes" id="UP001060215">
    <property type="component" value="Chromosome 3"/>
</dbReference>
<evidence type="ECO:0000313" key="2">
    <source>
        <dbReference type="Proteomes" id="UP001060215"/>
    </source>
</evidence>
<name>A0ACC0ING2_9ERIC</name>
<dbReference type="EMBL" id="CM045760">
    <property type="protein sequence ID" value="KAI8027228.1"/>
    <property type="molecule type" value="Genomic_DNA"/>
</dbReference>
<comment type="caution">
    <text evidence="1">The sequence shown here is derived from an EMBL/GenBank/DDBJ whole genome shotgun (WGS) entry which is preliminary data.</text>
</comment>
<reference evidence="1 2" key="1">
    <citation type="journal article" date="2022" name="Plant J.">
        <title>Chromosome-level genome of Camellia lanceoleosa provides a valuable resource for understanding genome evolution and self-incompatibility.</title>
        <authorList>
            <person name="Gong W."/>
            <person name="Xiao S."/>
            <person name="Wang L."/>
            <person name="Liao Z."/>
            <person name="Chang Y."/>
            <person name="Mo W."/>
            <person name="Hu G."/>
            <person name="Li W."/>
            <person name="Zhao G."/>
            <person name="Zhu H."/>
            <person name="Hu X."/>
            <person name="Ji K."/>
            <person name="Xiang X."/>
            <person name="Song Q."/>
            <person name="Yuan D."/>
            <person name="Jin S."/>
            <person name="Zhang L."/>
        </authorList>
    </citation>
    <scope>NUCLEOTIDE SEQUENCE [LARGE SCALE GENOMIC DNA]</scope>
    <source>
        <strain evidence="1">SQ_2022a</strain>
    </source>
</reference>
<gene>
    <name evidence="1" type="ORF">LOK49_LG02G00329</name>
</gene>
<accession>A0ACC0ING2</accession>
<organism evidence="1 2">
    <name type="scientific">Camellia lanceoleosa</name>
    <dbReference type="NCBI Taxonomy" id="1840588"/>
    <lineage>
        <taxon>Eukaryota</taxon>
        <taxon>Viridiplantae</taxon>
        <taxon>Streptophyta</taxon>
        <taxon>Embryophyta</taxon>
        <taxon>Tracheophyta</taxon>
        <taxon>Spermatophyta</taxon>
        <taxon>Magnoliopsida</taxon>
        <taxon>eudicotyledons</taxon>
        <taxon>Gunneridae</taxon>
        <taxon>Pentapetalae</taxon>
        <taxon>asterids</taxon>
        <taxon>Ericales</taxon>
        <taxon>Theaceae</taxon>
        <taxon>Camellia</taxon>
    </lineage>
</organism>